<dbReference type="RefSeq" id="WP_228854693.1">
    <property type="nucleotide sequence ID" value="NZ_AP024086.1"/>
</dbReference>
<gene>
    <name evidence="3" type="ORF">DGMP_30190</name>
</gene>
<protein>
    <recommendedName>
        <fullName evidence="5">Gfo/Idh/MocA family oxidoreductase</fullName>
    </recommendedName>
</protein>
<reference evidence="3" key="1">
    <citation type="submission" date="2020-09" db="EMBL/GenBank/DDBJ databases">
        <title>Desulfogranum mesoprofundum gen. nov., sp. nov., a novel mesophilic, sulfate-reducing chemolithoautotroph isolated from a deep-sea hydrothermal vent chimney in the Suiyo Seamount.</title>
        <authorList>
            <person name="Hashimoto Y."/>
            <person name="Nakagawa S."/>
        </authorList>
    </citation>
    <scope>NUCLEOTIDE SEQUENCE</scope>
    <source>
        <strain evidence="3">KT2</strain>
    </source>
</reference>
<dbReference type="InterPro" id="IPR000683">
    <property type="entry name" value="Gfo/Idh/MocA-like_OxRdtase_N"/>
</dbReference>
<dbReference type="EMBL" id="AP024086">
    <property type="protein sequence ID" value="BCL62326.1"/>
    <property type="molecule type" value="Genomic_DNA"/>
</dbReference>
<evidence type="ECO:0000259" key="2">
    <source>
        <dbReference type="Pfam" id="PF02894"/>
    </source>
</evidence>
<organism evidence="3 4">
    <name type="scientific">Desulfomarina profundi</name>
    <dbReference type="NCBI Taxonomy" id="2772557"/>
    <lineage>
        <taxon>Bacteria</taxon>
        <taxon>Pseudomonadati</taxon>
        <taxon>Thermodesulfobacteriota</taxon>
        <taxon>Desulfobulbia</taxon>
        <taxon>Desulfobulbales</taxon>
        <taxon>Desulfobulbaceae</taxon>
        <taxon>Desulfomarina</taxon>
    </lineage>
</organism>
<accession>A0A8D5FKM2</accession>
<dbReference type="Pfam" id="PF01408">
    <property type="entry name" value="GFO_IDH_MocA"/>
    <property type="match status" value="1"/>
</dbReference>
<dbReference type="InterPro" id="IPR004104">
    <property type="entry name" value="Gfo/Idh/MocA-like_OxRdtase_C"/>
</dbReference>
<dbReference type="PANTHER" id="PTHR43377">
    <property type="entry name" value="BILIVERDIN REDUCTASE A"/>
    <property type="match status" value="1"/>
</dbReference>
<dbReference type="KEGG" id="dbk:DGMP_30190"/>
<dbReference type="AlphaFoldDB" id="A0A8D5FKM2"/>
<evidence type="ECO:0000259" key="1">
    <source>
        <dbReference type="Pfam" id="PF01408"/>
    </source>
</evidence>
<dbReference type="GO" id="GO:0000166">
    <property type="term" value="F:nucleotide binding"/>
    <property type="evidence" value="ECO:0007669"/>
    <property type="project" value="InterPro"/>
</dbReference>
<evidence type="ECO:0008006" key="5">
    <source>
        <dbReference type="Google" id="ProtNLM"/>
    </source>
</evidence>
<evidence type="ECO:0000313" key="4">
    <source>
        <dbReference type="Proteomes" id="UP000826725"/>
    </source>
</evidence>
<evidence type="ECO:0000313" key="3">
    <source>
        <dbReference type="EMBL" id="BCL62326.1"/>
    </source>
</evidence>
<name>A0A8D5FKM2_9BACT</name>
<sequence>MGKNGVIRVGVIGTGKHGSRYVNHLLHDIDGLELTAISRRSEEGRVQGERWNVEWFPRWEDLVRATCVDAVISVVPPFLNVRIAEECAENQKPLLLEKPLGTGGVDGARIVEVMSEAKTPLTAGQTLRFNPVIQTLKKQLPQQGRLFSIYANQRLEPSSLGWHSVSEIAGAGITIHTAVHIFDALHYITGRKIRRVMAGSYQYHNERLEDLVTILVEMDDNVVGTVDVSRVGKARSGRYEFVCENGHLYGDQVHGIVESVRGSDRKEPLVFSPVGTIVPLLEEWCEFLQGKRKNPVPGKDGLYAVRVCDSCLQSARAGTWVEI</sequence>
<dbReference type="Pfam" id="PF02894">
    <property type="entry name" value="GFO_IDH_MocA_C"/>
    <property type="match status" value="1"/>
</dbReference>
<dbReference type="PANTHER" id="PTHR43377:SF1">
    <property type="entry name" value="BILIVERDIN REDUCTASE A"/>
    <property type="match status" value="1"/>
</dbReference>
<feature type="domain" description="Gfo/Idh/MocA-like oxidoreductase N-terminal" evidence="1">
    <location>
        <begin position="7"/>
        <end position="122"/>
    </location>
</feature>
<feature type="domain" description="Gfo/Idh/MocA-like oxidoreductase C-terminal" evidence="2">
    <location>
        <begin position="152"/>
        <end position="323"/>
    </location>
</feature>
<dbReference type="Proteomes" id="UP000826725">
    <property type="component" value="Chromosome"/>
</dbReference>
<keyword evidence="4" id="KW-1185">Reference proteome</keyword>
<proteinExistence type="predicted"/>
<dbReference type="InterPro" id="IPR051450">
    <property type="entry name" value="Gfo/Idh/MocA_Oxidoreductases"/>
</dbReference>